<feature type="region of interest" description="Disordered" evidence="1">
    <location>
        <begin position="470"/>
        <end position="562"/>
    </location>
</feature>
<feature type="region of interest" description="Disordered" evidence="1">
    <location>
        <begin position="197"/>
        <end position="218"/>
    </location>
</feature>
<feature type="region of interest" description="Disordered" evidence="1">
    <location>
        <begin position="601"/>
        <end position="674"/>
    </location>
</feature>
<reference evidence="2 3" key="1">
    <citation type="submission" date="2011-08" db="EMBL/GenBank/DDBJ databases">
        <title>The Genome Sequence of Plasmodium vivax India VII.</title>
        <authorList>
            <consortium name="The Broad Institute Genome Sequencing Platform"/>
            <consortium name="The Broad Institute Genome Sequencing Center for Infectious Disease"/>
            <person name="Neafsey D."/>
            <person name="Carlton J."/>
            <person name="Barnwell J."/>
            <person name="Collins W."/>
            <person name="Escalante A."/>
            <person name="Mullikin J."/>
            <person name="Saul A."/>
            <person name="Guigo R."/>
            <person name="Camara F."/>
            <person name="Young S.K."/>
            <person name="Zeng Q."/>
            <person name="Gargeya S."/>
            <person name="Fitzgerald M."/>
            <person name="Haas B."/>
            <person name="Abouelleil A."/>
            <person name="Alvarado L."/>
            <person name="Arachchi H.M."/>
            <person name="Berlin A."/>
            <person name="Brown A."/>
            <person name="Chapman S.B."/>
            <person name="Chen Z."/>
            <person name="Dunbar C."/>
            <person name="Freedman E."/>
            <person name="Gearin G."/>
            <person name="Gellesch M."/>
            <person name="Goldberg J."/>
            <person name="Griggs A."/>
            <person name="Gujja S."/>
            <person name="Heiman D."/>
            <person name="Howarth C."/>
            <person name="Larson L."/>
            <person name="Lui A."/>
            <person name="MacDonald P.J.P."/>
            <person name="Montmayeur A."/>
            <person name="Murphy C."/>
            <person name="Neiman D."/>
            <person name="Pearson M."/>
            <person name="Priest M."/>
            <person name="Roberts A."/>
            <person name="Saif S."/>
            <person name="Shea T."/>
            <person name="Shenoy N."/>
            <person name="Sisk P."/>
            <person name="Stolte C."/>
            <person name="Sykes S."/>
            <person name="Wortman J."/>
            <person name="Nusbaum C."/>
            <person name="Birren B."/>
        </authorList>
    </citation>
    <scope>NUCLEOTIDE SEQUENCE [LARGE SCALE GENOMIC DNA]</scope>
    <source>
        <strain evidence="2 3">India VII</strain>
    </source>
</reference>
<feature type="compositionally biased region" description="Acidic residues" evidence="1">
    <location>
        <begin position="655"/>
        <end position="665"/>
    </location>
</feature>
<evidence type="ECO:0000313" key="3">
    <source>
        <dbReference type="Proteomes" id="UP000053562"/>
    </source>
</evidence>
<dbReference type="Proteomes" id="UP000053562">
    <property type="component" value="Unassembled WGS sequence"/>
</dbReference>
<proteinExistence type="predicted"/>
<feature type="compositionally biased region" description="Low complexity" evidence="1">
    <location>
        <begin position="609"/>
        <end position="618"/>
    </location>
</feature>
<organism evidence="2 3">
    <name type="scientific">Plasmodium vivax India VII</name>
    <dbReference type="NCBI Taxonomy" id="1077284"/>
    <lineage>
        <taxon>Eukaryota</taxon>
        <taxon>Sar</taxon>
        <taxon>Alveolata</taxon>
        <taxon>Apicomplexa</taxon>
        <taxon>Aconoidasida</taxon>
        <taxon>Haemosporida</taxon>
        <taxon>Plasmodiidae</taxon>
        <taxon>Plasmodium</taxon>
        <taxon>Plasmodium (Plasmodium)</taxon>
    </lineage>
</organism>
<dbReference type="EMBL" id="KQ234386">
    <property type="protein sequence ID" value="KMZ77708.1"/>
    <property type="molecule type" value="Genomic_DNA"/>
</dbReference>
<feature type="region of interest" description="Disordered" evidence="1">
    <location>
        <begin position="333"/>
        <end position="352"/>
    </location>
</feature>
<feature type="compositionally biased region" description="Basic and acidic residues" evidence="1">
    <location>
        <begin position="619"/>
        <end position="631"/>
    </location>
</feature>
<evidence type="ECO:0000256" key="1">
    <source>
        <dbReference type="SAM" id="MobiDB-lite"/>
    </source>
</evidence>
<sequence length="707" mass="77317">MGKGEDKGDARGGVFSPAGESQPGKTAVKGIGRTAAKVPGGTAAGGKTPLRALPCLLIPLSVSFPLLGKFLLLVLLSQWLKHAVGNVLMSFLHRKNEEAFEQLIQLLLLEMRQRGGRKGTNQSMRPIVDHVYSNIQGIMKRLTCVCFFPYGSPSSGLFLPEDMNETAELVSTPRRVSNLWVLRGAYLHLVGGLLNHPGRPPNHPERPPNHPERPPNHQANQTLYKNIRHLYRVKYERDYQVMTRGECFSPLHRFYKIAEHTGRKALSCLHLLLLTSLSIYCLCRSLLILTQHIRALERKKLHERRCQGGAASDELFRLLVESVAHMGQGLAGEEAKNHHEADHPDGEDHHDAADHHHIYDELQTKLRLCLSMINRIKGERPRGASKKLVNQNERQAREASSSGVSRSDVSMRDFPVPTGEPPTQKAVYEAKAVCQTGGETPSGEPTSQRKQQGGGCLPYAIYLYERRTSEEAMQGGGKRKGGGTSVEGTSAGHSPQEGYSSREGQKEEGRTERNYTNGPINPHIASSGTAKETLKRHTKGGSSPHPSDDPREREAPSNLNRNDLIKELKGAFATKRRYVYLSKRLCFDESLGDFVMRDVSSEGRGASGEGASEGASEGARADTSEGTRADASEGASEGTQEDARADTSEGASEGTPEDTSEDTPEGDCLRPMADVPAFRQNIAAALAREVCKQGRSGIKLRSEQLAG</sequence>
<gene>
    <name evidence="2" type="ORF">PVIIG_03940</name>
</gene>
<feature type="compositionally biased region" description="Basic and acidic residues" evidence="1">
    <location>
        <begin position="546"/>
        <end position="555"/>
    </location>
</feature>
<feature type="compositionally biased region" description="Basic and acidic residues" evidence="1">
    <location>
        <begin position="1"/>
        <end position="10"/>
    </location>
</feature>
<feature type="compositionally biased region" description="Polar residues" evidence="1">
    <location>
        <begin position="514"/>
        <end position="530"/>
    </location>
</feature>
<feature type="region of interest" description="Disordered" evidence="1">
    <location>
        <begin position="381"/>
        <end position="425"/>
    </location>
</feature>
<feature type="compositionally biased region" description="Polar residues" evidence="1">
    <location>
        <begin position="486"/>
        <end position="499"/>
    </location>
</feature>
<evidence type="ECO:0000313" key="2">
    <source>
        <dbReference type="EMBL" id="KMZ77708.1"/>
    </source>
</evidence>
<feature type="compositionally biased region" description="Basic and acidic residues" evidence="1">
    <location>
        <begin position="503"/>
        <end position="513"/>
    </location>
</feature>
<feature type="compositionally biased region" description="Basic and acidic residues" evidence="1">
    <location>
        <begin position="202"/>
        <end position="215"/>
    </location>
</feature>
<feature type="region of interest" description="Disordered" evidence="1">
    <location>
        <begin position="1"/>
        <end position="27"/>
    </location>
</feature>
<accession>A0A0J9UW13</accession>
<name>A0A0J9UW13_PLAVI</name>
<dbReference type="OrthoDB" id="385524at2759"/>
<protein>
    <submittedName>
        <fullName evidence="2">Uncharacterized protein</fullName>
    </submittedName>
</protein>
<dbReference type="AlphaFoldDB" id="A0A0J9UW13"/>